<dbReference type="GO" id="GO:0004177">
    <property type="term" value="F:aminopeptidase activity"/>
    <property type="evidence" value="ECO:0007669"/>
    <property type="project" value="UniProtKB-KW"/>
</dbReference>
<dbReference type="Proteomes" id="UP000278733">
    <property type="component" value="Chromosome"/>
</dbReference>
<gene>
    <name evidence="1" type="primary">pepA_1</name>
    <name evidence="1" type="ORF">NCTC8284_02590</name>
</gene>
<dbReference type="AlphaFoldDB" id="A0A448MQF2"/>
<proteinExistence type="predicted"/>
<evidence type="ECO:0000313" key="1">
    <source>
        <dbReference type="EMBL" id="VEH67404.1"/>
    </source>
</evidence>
<name>A0A448MQF2_9PAST</name>
<accession>A0A448MQF2</accession>
<dbReference type="EC" id="3.4.11.1" evidence="1"/>
<keyword evidence="1" id="KW-0031">Aminopeptidase</keyword>
<protein>
    <submittedName>
        <fullName evidence="1">Cytosol aminopeptidase</fullName>
        <ecNumber evidence="1">3.4.11.1</ecNumber>
    </submittedName>
</protein>
<organism evidence="1 2">
    <name type="scientific">Rodentibacter pneumotropicus</name>
    <dbReference type="NCBI Taxonomy" id="758"/>
    <lineage>
        <taxon>Bacteria</taxon>
        <taxon>Pseudomonadati</taxon>
        <taxon>Pseudomonadota</taxon>
        <taxon>Gammaproteobacteria</taxon>
        <taxon>Pasteurellales</taxon>
        <taxon>Pasteurellaceae</taxon>
        <taxon>Rodentibacter</taxon>
    </lineage>
</organism>
<dbReference type="EMBL" id="LR134405">
    <property type="protein sequence ID" value="VEH67404.1"/>
    <property type="molecule type" value="Genomic_DNA"/>
</dbReference>
<sequence length="45" mass="4928">MMAELGMNAYLAVSRGSANPAYMSILHFNNAPDKTPNQLYLLAKV</sequence>
<evidence type="ECO:0000313" key="2">
    <source>
        <dbReference type="Proteomes" id="UP000278733"/>
    </source>
</evidence>
<dbReference type="KEGG" id="rpne:NCTC8284_02590"/>
<reference evidence="1 2" key="1">
    <citation type="submission" date="2018-12" db="EMBL/GenBank/DDBJ databases">
        <authorList>
            <consortium name="Pathogen Informatics"/>
        </authorList>
    </citation>
    <scope>NUCLEOTIDE SEQUENCE [LARGE SCALE GENOMIC DNA]</scope>
    <source>
        <strain evidence="1 2">NCTC8284</strain>
    </source>
</reference>
<keyword evidence="1" id="KW-0645">Protease</keyword>
<keyword evidence="1" id="KW-0378">Hydrolase</keyword>